<dbReference type="PANTHER" id="PTHR28037:SF1">
    <property type="entry name" value="ALCOHOL O-ACETYLTRANSFERASE 1-RELATED"/>
    <property type="match status" value="1"/>
</dbReference>
<accession>A0A1I0EP94</accession>
<name>A0A1I0EP94_9FIRM</name>
<sequence>MKHKIQIDRVYLFDPAAWGIVRAKIGGMPSDSVIQAAITKAVKKYEMLNCSITQDESGECYYSPNKQWSAPDITFVSQKLTEETIFHEQKSRLFNFQHDKLIRFVVNTEPSGLYLTIIQHHLTGDGESILLLLQDIMKFMQEDLKPDSEDTEPEQQVPIKLYTSEYLKQFITPAPDYNKILKEINDEWSSLHSIYRFEDYHILCQKHAANKEIGIKTAKITDYAYTAFCRKCKANNVTVNSALTTMIVKHLRTIENLAMAVSIRTKDFPGMGNYVSAISGNYTYNQNDSFWNNARQISKTVSKKLENRMALSLPLFYKGLCHTGIQDAPKFGVTNDCIRKFSELTGPGTGGYPVFISNLGNSRIAADYGKYSIQELSVISPPLTGLFGNICIISIRNCMTLNMVYQKNEIDYPELFDSIIRQINQLI</sequence>
<gene>
    <name evidence="1" type="ORF">SAMN04487772_12328</name>
</gene>
<dbReference type="Gene3D" id="3.30.559.10">
    <property type="entry name" value="Chloramphenicol acetyltransferase-like domain"/>
    <property type="match status" value="1"/>
</dbReference>
<dbReference type="InterPro" id="IPR052058">
    <property type="entry name" value="Alcohol_O-acetyltransferase"/>
</dbReference>
<dbReference type="SUPFAM" id="SSF52777">
    <property type="entry name" value="CoA-dependent acyltransferases"/>
    <property type="match status" value="2"/>
</dbReference>
<dbReference type="OrthoDB" id="1839607at2"/>
<dbReference type="AlphaFoldDB" id="A0A1I0EP94"/>
<dbReference type="EMBL" id="FOHN01000023">
    <property type="protein sequence ID" value="SET47076.1"/>
    <property type="molecule type" value="Genomic_DNA"/>
</dbReference>
<reference evidence="1 2" key="1">
    <citation type="submission" date="2016-10" db="EMBL/GenBank/DDBJ databases">
        <authorList>
            <person name="de Groot N.N."/>
        </authorList>
    </citation>
    <scope>NUCLEOTIDE SEQUENCE [LARGE SCALE GENOMIC DNA]</scope>
    <source>
        <strain evidence="1 2">DSM 1801</strain>
    </source>
</reference>
<keyword evidence="2" id="KW-1185">Reference proteome</keyword>
<dbReference type="RefSeq" id="WP_092478579.1">
    <property type="nucleotide sequence ID" value="NZ_FOHN01000023.1"/>
</dbReference>
<protein>
    <submittedName>
        <fullName evidence="1">Condensation domain-containing protein</fullName>
    </submittedName>
</protein>
<organism evidence="1 2">
    <name type="scientific">[Clostridium] polysaccharolyticum</name>
    <dbReference type="NCBI Taxonomy" id="29364"/>
    <lineage>
        <taxon>Bacteria</taxon>
        <taxon>Bacillati</taxon>
        <taxon>Bacillota</taxon>
        <taxon>Clostridia</taxon>
        <taxon>Lachnospirales</taxon>
        <taxon>Lachnospiraceae</taxon>
    </lineage>
</organism>
<evidence type="ECO:0000313" key="1">
    <source>
        <dbReference type="EMBL" id="SET47076.1"/>
    </source>
</evidence>
<evidence type="ECO:0000313" key="2">
    <source>
        <dbReference type="Proteomes" id="UP000199800"/>
    </source>
</evidence>
<dbReference type="PANTHER" id="PTHR28037">
    <property type="entry name" value="ALCOHOL O-ACETYLTRANSFERASE 1-RELATED"/>
    <property type="match status" value="1"/>
</dbReference>
<proteinExistence type="predicted"/>
<dbReference type="STRING" id="29364.SAMN04487772_12328"/>
<dbReference type="Proteomes" id="UP000199800">
    <property type="component" value="Unassembled WGS sequence"/>
</dbReference>
<dbReference type="InterPro" id="IPR023213">
    <property type="entry name" value="CAT-like_dom_sf"/>
</dbReference>